<dbReference type="PANTHER" id="PTHR47872">
    <property type="entry name" value="NUCLEAR RNA EXPORT FACTOR SDE5-RELATED"/>
    <property type="match status" value="1"/>
</dbReference>
<dbReference type="InterPro" id="IPR056254">
    <property type="entry name" value="At5g58720/SDE5-like_UBA-like"/>
</dbReference>
<organism evidence="3 4">
    <name type="scientific">Platanthera zijinensis</name>
    <dbReference type="NCBI Taxonomy" id="2320716"/>
    <lineage>
        <taxon>Eukaryota</taxon>
        <taxon>Viridiplantae</taxon>
        <taxon>Streptophyta</taxon>
        <taxon>Embryophyta</taxon>
        <taxon>Tracheophyta</taxon>
        <taxon>Spermatophyta</taxon>
        <taxon>Magnoliopsida</taxon>
        <taxon>Liliopsida</taxon>
        <taxon>Asparagales</taxon>
        <taxon>Orchidaceae</taxon>
        <taxon>Orchidoideae</taxon>
        <taxon>Orchideae</taxon>
        <taxon>Orchidinae</taxon>
        <taxon>Platanthera</taxon>
    </lineage>
</organism>
<evidence type="ECO:0000313" key="4">
    <source>
        <dbReference type="Proteomes" id="UP001418222"/>
    </source>
</evidence>
<dbReference type="Pfam" id="PF24767">
    <property type="entry name" value="UBA_At5g58720"/>
    <property type="match status" value="1"/>
</dbReference>
<protein>
    <recommendedName>
        <fullName evidence="2">DUF1771 domain-containing protein</fullName>
    </recommendedName>
</protein>
<dbReference type="Proteomes" id="UP001418222">
    <property type="component" value="Unassembled WGS sequence"/>
</dbReference>
<reference evidence="3 4" key="1">
    <citation type="journal article" date="2022" name="Nat. Plants">
        <title>Genomes of leafy and leafless Platanthera orchids illuminate the evolution of mycoheterotrophy.</title>
        <authorList>
            <person name="Li M.H."/>
            <person name="Liu K.W."/>
            <person name="Li Z."/>
            <person name="Lu H.C."/>
            <person name="Ye Q.L."/>
            <person name="Zhang D."/>
            <person name="Wang J.Y."/>
            <person name="Li Y.F."/>
            <person name="Zhong Z.M."/>
            <person name="Liu X."/>
            <person name="Yu X."/>
            <person name="Liu D.K."/>
            <person name="Tu X.D."/>
            <person name="Liu B."/>
            <person name="Hao Y."/>
            <person name="Liao X.Y."/>
            <person name="Jiang Y.T."/>
            <person name="Sun W.H."/>
            <person name="Chen J."/>
            <person name="Chen Y.Q."/>
            <person name="Ai Y."/>
            <person name="Zhai J.W."/>
            <person name="Wu S.S."/>
            <person name="Zhou Z."/>
            <person name="Hsiao Y.Y."/>
            <person name="Wu W.L."/>
            <person name="Chen Y.Y."/>
            <person name="Lin Y.F."/>
            <person name="Hsu J.L."/>
            <person name="Li C.Y."/>
            <person name="Wang Z.W."/>
            <person name="Zhao X."/>
            <person name="Zhong W.Y."/>
            <person name="Ma X.K."/>
            <person name="Ma L."/>
            <person name="Huang J."/>
            <person name="Chen G.Z."/>
            <person name="Huang M.Z."/>
            <person name="Huang L."/>
            <person name="Peng D.H."/>
            <person name="Luo Y.B."/>
            <person name="Zou S.Q."/>
            <person name="Chen S.P."/>
            <person name="Lan S."/>
            <person name="Tsai W.C."/>
            <person name="Van de Peer Y."/>
            <person name="Liu Z.J."/>
        </authorList>
    </citation>
    <scope>NUCLEOTIDE SEQUENCE [LARGE SCALE GENOMIC DNA]</scope>
    <source>
        <strain evidence="3">Lor287</strain>
    </source>
</reference>
<dbReference type="Pfam" id="PF08590">
    <property type="entry name" value="DUF1771"/>
    <property type="match status" value="1"/>
</dbReference>
<dbReference type="InterPro" id="IPR036063">
    <property type="entry name" value="Smr_dom_sf"/>
</dbReference>
<feature type="domain" description="DUF1771" evidence="2">
    <location>
        <begin position="332"/>
        <end position="396"/>
    </location>
</feature>
<dbReference type="SMART" id="SM01162">
    <property type="entry name" value="DUF1771"/>
    <property type="match status" value="1"/>
</dbReference>
<evidence type="ECO:0000256" key="1">
    <source>
        <dbReference type="SAM" id="MobiDB-lite"/>
    </source>
</evidence>
<dbReference type="Gene3D" id="3.30.1370.110">
    <property type="match status" value="1"/>
</dbReference>
<accession>A0AAP0G2M3</accession>
<feature type="compositionally biased region" description="Basic and acidic residues" evidence="1">
    <location>
        <begin position="73"/>
        <end position="82"/>
    </location>
</feature>
<name>A0AAP0G2M3_9ASPA</name>
<proteinExistence type="predicted"/>
<sequence>MASSSSCATENEDAQLKSLFDTFCSVCSVQDIALAYINAGHDVEMAGHILCNDNKNMCDASDAYNCEKISKNFEESSQKGDPDNSVSLSGISNVKKPKRTSVSVGSVSSLLGKSYFRPISSLNEPSRATKPLKVNVFDSTVTQSGLESLGSKPLAEQNALDSISKHTSISNTDVEEFMFSMLGDGFQLSMDSIREVLGNCGYNAKQSMEKLLSLSPKVLDKGKAVEHNSLRDKWLDKETSCYEGECKKFPPQSYSNKFSTEKTNLSREVLESLFSTPDIFEEPKVRRLEWGLNRTRVTGQKPVTMPFEVYDLSQIPKTELIQPDNIKDDEEQYQALRKAANQQWDTMKIYYEAAIDAFTNDDRTRASYFLEQGKHCYEMAREADEKSSGLILEKGEPDENGNDLPLDLHAQSVNESIRLLKLHLLSLAGISSFRCLKVTINTDDGESSKGKRRRKKVLQLLEDESINWSEVEGSPGIILIPLDEIDPSMLSFEIDS</sequence>
<evidence type="ECO:0000259" key="2">
    <source>
        <dbReference type="SMART" id="SM01162"/>
    </source>
</evidence>
<comment type="caution">
    <text evidence="3">The sequence shown here is derived from an EMBL/GenBank/DDBJ whole genome shotgun (WGS) entry which is preliminary data.</text>
</comment>
<gene>
    <name evidence="3" type="ORF">KSP39_PZI014620</name>
</gene>
<keyword evidence="4" id="KW-1185">Reference proteome</keyword>
<dbReference type="AlphaFoldDB" id="A0AAP0G2M3"/>
<dbReference type="PANTHER" id="PTHR47872:SF1">
    <property type="entry name" value="NUCLEAR RNA EXPORT FACTOR SDE5-RELATED"/>
    <property type="match status" value="1"/>
</dbReference>
<dbReference type="EMBL" id="JBBWWQ010000012">
    <property type="protein sequence ID" value="KAK8934608.1"/>
    <property type="molecule type" value="Genomic_DNA"/>
</dbReference>
<dbReference type="InterPro" id="IPR013899">
    <property type="entry name" value="DUF1771"/>
</dbReference>
<feature type="region of interest" description="Disordered" evidence="1">
    <location>
        <begin position="73"/>
        <end position="92"/>
    </location>
</feature>
<evidence type="ECO:0000313" key="3">
    <source>
        <dbReference type="EMBL" id="KAK8934608.1"/>
    </source>
</evidence>